<keyword evidence="6 10" id="KW-0256">Endoplasmic reticulum</keyword>
<evidence type="ECO:0000256" key="9">
    <source>
        <dbReference type="ARBA" id="ARBA00023180"/>
    </source>
</evidence>
<dbReference type="InterPro" id="IPR040039">
    <property type="entry name" value="PIGX"/>
</dbReference>
<proteinExistence type="inferred from homology"/>
<dbReference type="Proteomes" id="UP000011976">
    <property type="component" value="Unassembled WGS sequence"/>
</dbReference>
<dbReference type="InterPro" id="IPR013233">
    <property type="entry name" value="PIG-X/PBN1"/>
</dbReference>
<sequence length="250" mass="27064">MEASLTHATSLHPTLHVSIAPSLLANAAHCRPSVLVHLPAGVFFDPFTASHTLTRKQDSHYKFVHLASSVELEHAVGRSGGGSEVETVIVEVDSWRNDGLSVDIPLHTRYQPPAKGERSGWTRLASQLLPLSSPESVKEKQDYVQVDIQQPKLVLTCKDESRYVEGFYATAVQSLFPPSHKHLAKSNNQVLTPSAANKHTLKVNLPVPDAALLTPIKAITLATVLAAALVVLAHLAFNVLPLIQHAESSL</sequence>
<dbReference type="GO" id="GO:0006506">
    <property type="term" value="P:GPI anchor biosynthetic process"/>
    <property type="evidence" value="ECO:0007669"/>
    <property type="project" value="UniProtKB-UniPathway"/>
</dbReference>
<keyword evidence="8 10" id="KW-0472">Membrane</keyword>
<evidence type="ECO:0000256" key="5">
    <source>
        <dbReference type="ARBA" id="ARBA00022692"/>
    </source>
</evidence>
<evidence type="ECO:0000256" key="4">
    <source>
        <dbReference type="ARBA" id="ARBA00022502"/>
    </source>
</evidence>
<dbReference type="Pfam" id="PF08320">
    <property type="entry name" value="PIG-X"/>
    <property type="match status" value="1"/>
</dbReference>
<dbReference type="GO" id="GO:0005789">
    <property type="term" value="C:endoplasmic reticulum membrane"/>
    <property type="evidence" value="ECO:0007669"/>
    <property type="project" value="UniProtKB-SubCell"/>
</dbReference>
<dbReference type="SMART" id="SM00780">
    <property type="entry name" value="PIG-X"/>
    <property type="match status" value="1"/>
</dbReference>
<keyword evidence="7 10" id="KW-1133">Transmembrane helix</keyword>
<evidence type="ECO:0000256" key="10">
    <source>
        <dbReference type="RuleBase" id="RU366056"/>
    </source>
</evidence>
<evidence type="ECO:0000256" key="8">
    <source>
        <dbReference type="ARBA" id="ARBA00023136"/>
    </source>
</evidence>
<reference evidence="12" key="1">
    <citation type="journal article" date="2013" name="Genome Announc.">
        <title>Genome sequence of the basidiomycetous yeast Pseudozyma antarctica T-34, a producer of the glycolipid biosurfactants mannosylerythritol lipids.</title>
        <authorList>
            <person name="Morita T."/>
            <person name="Koike H."/>
            <person name="Koyama Y."/>
            <person name="Hagiwara H."/>
            <person name="Ito E."/>
            <person name="Fukuoka T."/>
            <person name="Imura T."/>
            <person name="Machida M."/>
            <person name="Kitamoto D."/>
        </authorList>
    </citation>
    <scope>NUCLEOTIDE SEQUENCE [LARGE SCALE GENOMIC DNA]</scope>
    <source>
        <strain evidence="12">T-34</strain>
    </source>
</reference>
<dbReference type="PANTHER" id="PTHR28650:SF1">
    <property type="entry name" value="PHOSPHATIDYLINOSITOL-GLYCAN BIOSYNTHESIS CLASS X PROTEIN"/>
    <property type="match status" value="1"/>
</dbReference>
<dbReference type="AlphaFoldDB" id="M9LST2"/>
<comment type="pathway">
    <text evidence="2 10">Glycolipid biosynthesis; glycosylphosphatidylinositol-anchor biosynthesis.</text>
</comment>
<dbReference type="EMBL" id="DF196790">
    <property type="protein sequence ID" value="GAC77116.1"/>
    <property type="molecule type" value="Genomic_DNA"/>
</dbReference>
<gene>
    <name evidence="11" type="ORF">PANT_24c00057</name>
</gene>
<dbReference type="PANTHER" id="PTHR28650">
    <property type="entry name" value="PHOSPHATIDYLINOSITOL-GLYCAN BIOSYNTHESIS CLASS X PROTEIN"/>
    <property type="match status" value="1"/>
</dbReference>
<dbReference type="UniPathway" id="UPA00196"/>
<evidence type="ECO:0000256" key="6">
    <source>
        <dbReference type="ARBA" id="ARBA00022824"/>
    </source>
</evidence>
<evidence type="ECO:0000256" key="7">
    <source>
        <dbReference type="ARBA" id="ARBA00022989"/>
    </source>
</evidence>
<comment type="subcellular location">
    <subcellularLocation>
        <location evidence="1 10">Endoplasmic reticulum membrane</location>
        <topology evidence="1 10">Single-pass membrane protein</topology>
    </subcellularLocation>
</comment>
<dbReference type="OrthoDB" id="2552903at2759"/>
<keyword evidence="5 10" id="KW-0812">Transmembrane</keyword>
<keyword evidence="4 10" id="KW-0337">GPI-anchor biosynthesis</keyword>
<evidence type="ECO:0000313" key="11">
    <source>
        <dbReference type="EMBL" id="GAC77116.1"/>
    </source>
</evidence>
<evidence type="ECO:0000313" key="12">
    <source>
        <dbReference type="Proteomes" id="UP000011976"/>
    </source>
</evidence>
<accession>M9LST2</accession>
<feature type="transmembrane region" description="Helical" evidence="10">
    <location>
        <begin position="218"/>
        <end position="240"/>
    </location>
</feature>
<organism evidence="11 12">
    <name type="scientific">Pseudozyma antarctica (strain T-34)</name>
    <name type="common">Yeast</name>
    <name type="synonym">Candida antarctica</name>
    <dbReference type="NCBI Taxonomy" id="1151754"/>
    <lineage>
        <taxon>Eukaryota</taxon>
        <taxon>Fungi</taxon>
        <taxon>Dikarya</taxon>
        <taxon>Basidiomycota</taxon>
        <taxon>Ustilaginomycotina</taxon>
        <taxon>Ustilaginomycetes</taxon>
        <taxon>Ustilaginales</taxon>
        <taxon>Ustilaginaceae</taxon>
        <taxon>Moesziomyces</taxon>
    </lineage>
</organism>
<evidence type="ECO:0000256" key="2">
    <source>
        <dbReference type="ARBA" id="ARBA00004687"/>
    </source>
</evidence>
<evidence type="ECO:0000256" key="3">
    <source>
        <dbReference type="ARBA" id="ARBA00010345"/>
    </source>
</evidence>
<evidence type="ECO:0000256" key="1">
    <source>
        <dbReference type="ARBA" id="ARBA00004389"/>
    </source>
</evidence>
<comment type="function">
    <text evidence="10">Required for proper folding and/or the stability of a subset of proteins in the endoplasmic reticulum. Component of glycosylphosphatidylinositol-mannosyltransferase 1 which transfers the first of the 4 mannoses in the GPI-anchor precursors during GPI-anchor biosynthesis. Probably acts by stabilizing the mannosyltransferase GPI14.</text>
</comment>
<name>M9LST2_PSEA3</name>
<keyword evidence="9" id="KW-0325">Glycoprotein</keyword>
<protein>
    <recommendedName>
        <fullName evidence="10">Protein PBN1</fullName>
    </recommendedName>
</protein>
<comment type="similarity">
    <text evidence="3 10">Belongs to the PIGX family.</text>
</comment>